<protein>
    <submittedName>
        <fullName evidence="1">Uncharacterized protein</fullName>
    </submittedName>
</protein>
<comment type="caution">
    <text evidence="1">The sequence shown here is derived from an EMBL/GenBank/DDBJ whole genome shotgun (WGS) entry which is preliminary data.</text>
</comment>
<keyword evidence="2" id="KW-1185">Reference proteome</keyword>
<dbReference type="EMBL" id="JAVHJS010000024">
    <property type="protein sequence ID" value="KAK2817986.1"/>
    <property type="molecule type" value="Genomic_DNA"/>
</dbReference>
<gene>
    <name evidence="1" type="ORF">Q7C36_021919</name>
</gene>
<organism evidence="1 2">
    <name type="scientific">Tachysurus vachellii</name>
    <name type="common">Darkbarbel catfish</name>
    <name type="synonym">Pelteobagrus vachellii</name>
    <dbReference type="NCBI Taxonomy" id="175792"/>
    <lineage>
        <taxon>Eukaryota</taxon>
        <taxon>Metazoa</taxon>
        <taxon>Chordata</taxon>
        <taxon>Craniata</taxon>
        <taxon>Vertebrata</taxon>
        <taxon>Euteleostomi</taxon>
        <taxon>Actinopterygii</taxon>
        <taxon>Neopterygii</taxon>
        <taxon>Teleostei</taxon>
        <taxon>Ostariophysi</taxon>
        <taxon>Siluriformes</taxon>
        <taxon>Bagridae</taxon>
        <taxon>Tachysurus</taxon>
    </lineage>
</organism>
<proteinExistence type="predicted"/>
<name>A0AA88LPI1_TACVA</name>
<evidence type="ECO:0000313" key="1">
    <source>
        <dbReference type="EMBL" id="KAK2817986.1"/>
    </source>
</evidence>
<accession>A0AA88LPI1</accession>
<evidence type="ECO:0000313" key="2">
    <source>
        <dbReference type="Proteomes" id="UP001187315"/>
    </source>
</evidence>
<reference evidence="1" key="1">
    <citation type="submission" date="2023-08" db="EMBL/GenBank/DDBJ databases">
        <title>Pelteobagrus vachellii genome.</title>
        <authorList>
            <person name="Liu H."/>
        </authorList>
    </citation>
    <scope>NUCLEOTIDE SEQUENCE</scope>
    <source>
        <strain evidence="1">PRFRI_2022a</strain>
        <tissue evidence="1">Muscle</tissue>
    </source>
</reference>
<sequence length="99" mass="11736">MKGAGLPVEHSLLEGHQFSRRRGLIREHHGWSRLRDTPIHRHRQVLQLLHHHRKEELCLGHICQHRCHYPVLQTEAQEGEGCNSELMYYKRFCDFCCTG</sequence>
<dbReference type="AlphaFoldDB" id="A0AA88LPI1"/>
<dbReference type="Proteomes" id="UP001187315">
    <property type="component" value="Unassembled WGS sequence"/>
</dbReference>